<evidence type="ECO:0000313" key="2">
    <source>
        <dbReference type="EMBL" id="OLQ04762.1"/>
    </source>
</evidence>
<feature type="region of interest" description="Disordered" evidence="1">
    <location>
        <begin position="586"/>
        <end position="622"/>
    </location>
</feature>
<feature type="compositionally biased region" description="Low complexity" evidence="1">
    <location>
        <begin position="586"/>
        <end position="605"/>
    </location>
</feature>
<evidence type="ECO:0000256" key="1">
    <source>
        <dbReference type="SAM" id="MobiDB-lite"/>
    </source>
</evidence>
<feature type="region of interest" description="Disordered" evidence="1">
    <location>
        <begin position="105"/>
        <end position="134"/>
    </location>
</feature>
<comment type="caution">
    <text evidence="2">The sequence shown here is derived from an EMBL/GenBank/DDBJ whole genome shotgun (WGS) entry which is preliminary data.</text>
</comment>
<reference evidence="2 3" key="1">
    <citation type="submission" date="2016-02" db="EMBL/GenBank/DDBJ databases">
        <title>Genome analysis of coral dinoflagellate symbionts highlights evolutionary adaptations to a symbiotic lifestyle.</title>
        <authorList>
            <person name="Aranda M."/>
            <person name="Li Y."/>
            <person name="Liew Y.J."/>
            <person name="Baumgarten S."/>
            <person name="Simakov O."/>
            <person name="Wilson M."/>
            <person name="Piel J."/>
            <person name="Ashoor H."/>
            <person name="Bougouffa S."/>
            <person name="Bajic V.B."/>
            <person name="Ryu T."/>
            <person name="Ravasi T."/>
            <person name="Bayer T."/>
            <person name="Micklem G."/>
            <person name="Kim H."/>
            <person name="Bhak J."/>
            <person name="Lajeunesse T.C."/>
            <person name="Voolstra C.R."/>
        </authorList>
    </citation>
    <scope>NUCLEOTIDE SEQUENCE [LARGE SCALE GENOMIC DNA]</scope>
    <source>
        <strain evidence="2 3">CCMP2467</strain>
    </source>
</reference>
<name>A0A1Q9EBI9_SYMMI</name>
<feature type="compositionally biased region" description="Low complexity" evidence="1">
    <location>
        <begin position="189"/>
        <end position="210"/>
    </location>
</feature>
<dbReference type="Proteomes" id="UP000186817">
    <property type="component" value="Unassembled WGS sequence"/>
</dbReference>
<dbReference type="OrthoDB" id="483402at2759"/>
<organism evidence="2 3">
    <name type="scientific">Symbiodinium microadriaticum</name>
    <name type="common">Dinoflagellate</name>
    <name type="synonym">Zooxanthella microadriatica</name>
    <dbReference type="NCBI Taxonomy" id="2951"/>
    <lineage>
        <taxon>Eukaryota</taxon>
        <taxon>Sar</taxon>
        <taxon>Alveolata</taxon>
        <taxon>Dinophyceae</taxon>
        <taxon>Suessiales</taxon>
        <taxon>Symbiodiniaceae</taxon>
        <taxon>Symbiodinium</taxon>
    </lineage>
</organism>
<keyword evidence="3" id="KW-1185">Reference proteome</keyword>
<feature type="region of interest" description="Disordered" evidence="1">
    <location>
        <begin position="309"/>
        <end position="356"/>
    </location>
</feature>
<dbReference type="AlphaFoldDB" id="A0A1Q9EBI9"/>
<proteinExistence type="predicted"/>
<feature type="region of interest" description="Disordered" evidence="1">
    <location>
        <begin position="164"/>
        <end position="219"/>
    </location>
</feature>
<sequence length="866" mass="92076">MTSAMPVAAVVPRPQEGDLHSVFRVGDQVSYWSRSAGKWLAATVQGHNCIQSASGHAPNLWSYRLDVQPLAPPSLVAPRQEASPPRAHGYPCVQAAVLRQKQVSVLGPPGPAAPAPRQAPQLPQPDQAPQATPAQTARPVLLQPRPGEQPTPAQATRSLVVPVSQHPFHSGPPQTPQHPASRLVQPIGPSATPQAPATPALPPRAAQTQPPLMPLPQFESKGVPPALTPVCPPPAVETSQQQLSRHASAPLLPAPAGGAVASPTPETSRAVGTPLVAVPASARYETMHVTTRLSRVSLTDSVSGIRTPVSARSFGTPPAGGVRSPRTPLTARSAKIASPTSRRMEEPQTPEPNPRYLAPATPLRAFAIAAEEGGGPCAGEASPQKPPIKVFSERLLRKEDTMPPMPTGAAPVVITLPARESKKAKNPVPARATVPVQGCCSGSGSGPSSPILSAQRAPLSPSSGVRAAIIPGRAIAVRPLEDPRSSVGASRQKERLANILIPLREAVAARLVVIEAPGFTWYRTDPLLPDFNIEDVAFAFEVGVGESTEALENRISQPPNASEPATGAVPFNATESTDAIAAPSEPIAIAAPSEPIDVDTPSTPLRRSRSPPPVSGSAIDLDRDYRDEFPSIEESFVPKASGVSIDSGFVGDWTSEQWREYNRQQELATSSTGGAAASSSSADGPTFDAPVVRAIATLHKCIERSADLRSAIVSMDLSRVTHVVSLDFHKVIDRSWRSSVETFRTLGSRPEVCLIVLSKCSDRRLIEDSFAYIRRLVEATDYSVRDLPILYIRAREGPNGKCSRLYDALRGTSLADLPVAHFDDKWPIVREFNGFGRYGWKGVWMDPQGRMELDAAVNNTLAEFGI</sequence>
<feature type="region of interest" description="Disordered" evidence="1">
    <location>
        <begin position="550"/>
        <end position="570"/>
    </location>
</feature>
<evidence type="ECO:0000313" key="3">
    <source>
        <dbReference type="Proteomes" id="UP000186817"/>
    </source>
</evidence>
<dbReference type="EMBL" id="LSRX01000201">
    <property type="protein sequence ID" value="OLQ04762.1"/>
    <property type="molecule type" value="Genomic_DNA"/>
</dbReference>
<gene>
    <name evidence="2" type="ORF">AK812_SmicGene12137</name>
</gene>
<feature type="compositionally biased region" description="Low complexity" evidence="1">
    <location>
        <begin position="250"/>
        <end position="263"/>
    </location>
</feature>
<feature type="region of interest" description="Disordered" evidence="1">
    <location>
        <begin position="250"/>
        <end position="269"/>
    </location>
</feature>
<feature type="compositionally biased region" description="Low complexity" evidence="1">
    <location>
        <begin position="115"/>
        <end position="134"/>
    </location>
</feature>
<protein>
    <submittedName>
        <fullName evidence="2">Uncharacterized protein</fullName>
    </submittedName>
</protein>
<dbReference type="OMA" id="SARYETM"/>
<accession>A0A1Q9EBI9</accession>